<dbReference type="GO" id="GO:0007165">
    <property type="term" value="P:signal transduction"/>
    <property type="evidence" value="ECO:0007669"/>
    <property type="project" value="InterPro"/>
</dbReference>
<keyword evidence="2" id="KW-0343">GTPase activation</keyword>
<accession>A0A8B7YDG6</accession>
<feature type="compositionally biased region" description="Low complexity" evidence="4">
    <location>
        <begin position="541"/>
        <end position="553"/>
    </location>
</feature>
<dbReference type="PROSITE" id="PS51205">
    <property type="entry name" value="VPS9"/>
    <property type="match status" value="1"/>
</dbReference>
<feature type="region of interest" description="Disordered" evidence="4">
    <location>
        <begin position="1"/>
        <end position="20"/>
    </location>
</feature>
<dbReference type="InterPro" id="IPR045046">
    <property type="entry name" value="Vps9-like"/>
</dbReference>
<dbReference type="Gene3D" id="3.30.505.10">
    <property type="entry name" value="SH2 domain"/>
    <property type="match status" value="1"/>
</dbReference>
<feature type="domain" description="SH2" evidence="5">
    <location>
        <begin position="181"/>
        <end position="275"/>
    </location>
</feature>
<dbReference type="Pfam" id="PF00788">
    <property type="entry name" value="RA"/>
    <property type="match status" value="1"/>
</dbReference>
<feature type="region of interest" description="Disordered" evidence="4">
    <location>
        <begin position="519"/>
        <end position="577"/>
    </location>
</feature>
<name>A0A8B7YDG6_ACAPL</name>
<feature type="region of interest" description="Disordered" evidence="4">
    <location>
        <begin position="592"/>
        <end position="781"/>
    </location>
</feature>
<feature type="domain" description="Ras-associating" evidence="6">
    <location>
        <begin position="1127"/>
        <end position="1196"/>
    </location>
</feature>
<gene>
    <name evidence="9" type="primary">LOC110979628</name>
</gene>
<dbReference type="AlphaFoldDB" id="A0A8B7YDG6"/>
<dbReference type="Pfam" id="PF23268">
    <property type="entry name" value="RIN1"/>
    <property type="match status" value="1"/>
</dbReference>
<feature type="compositionally biased region" description="Polar residues" evidence="4">
    <location>
        <begin position="592"/>
        <end position="608"/>
    </location>
</feature>
<dbReference type="GO" id="GO:0005085">
    <property type="term" value="F:guanyl-nucleotide exchange factor activity"/>
    <property type="evidence" value="ECO:0007669"/>
    <property type="project" value="InterPro"/>
</dbReference>
<evidence type="ECO:0000259" key="5">
    <source>
        <dbReference type="PROSITE" id="PS50001"/>
    </source>
</evidence>
<feature type="domain" description="VPS9" evidence="7">
    <location>
        <begin position="957"/>
        <end position="1104"/>
    </location>
</feature>
<dbReference type="Gene3D" id="1.20.1050.80">
    <property type="entry name" value="VPS9 domain"/>
    <property type="match status" value="1"/>
</dbReference>
<proteinExistence type="inferred from homology"/>
<sequence>MEGNLDRGSSKRADPDLTRGDAHMSKFKALQMEDQQAYINMQTLISISEEDMNDSALSVLSPRRQSRRRRQSAKPCSFCSSVPCSCTVDKLRGNLKNAAEKCQFLEMQNRALWVEVVALRNWKSRVMSYQPKYTKSLLLPAATHPSRASSHEEFISPHQQYVKDSMELSLLTRLVHTKPIWFLPHTQRTAAIHYLQGQAVGSFLVCQARDKDGLVLAMKHPGKGTGLYIEKLPILISQNGVKLSRSAEEFSTIEDLILHYLHQKGTLPCKLVLPPEIMAARNIRALQSLALFEEEFWVRNQCQLGVPNQQVEGQRDFPESTGSPRAWSTLPIFPTKQQDFQWSTPPSSMAPSLSSPEGYMVMNKQPVFALQTSAAAKNAGAAVKLDSGGQGMPVVSLRNHGVDSVAAQNRQLHKSWSFDDKNNPFRQSEFMSTIPGRSLQHGSSDDTLLASMGRQPIRCSTQSQQEFLLQNVGHYPPPLHSPPPPPKDTMCTTRSLQSPPMSPPVHRSSVEYYRPFEVTRQDHHPIAPRPTLPPPPKRSASHPPQGPHYQQPQAGLCQPPNLSQYSFPRSLMVPQGPASDYTKVTEQLASLKRTSVSETQPDPSQQPSFGLLRGQPSLAPILKPSVSSTPPPVTPKQEVNPLHEFDPLFAPSQFKEPPSSSGLVSTQDVFSATPPQLPVQADPQSHHNLPTSRYDATVGKLLDLTLDSSEEEEGEKEPKEPNRGMETPEYSSEDLDQEGDDEEEDDYEEGDRMRRDRSSSTADTQSSHSGETQYHIGEHSRQDLKMTTFSDEDHDEQSFDKLAEVKASQTKKIKKLKKKKKMSNFSRIQKYVLRGKTKKKKFKDDPAKEIQAAIHKLASNKSSYFSMMMECFVQNIKDKEEKERPDILIRNIRQFMSGMKNYLFNRREPEVDAAMDKYYNLTMAELDAIVESAIHHYILLPLKPEIYKCFINDHKESGALDILDHNIQLARAKTPVELGIKENYTPPEGENLQKIRQYFHQLEEAYSPIRKLEHLLNIVRTVYDTVVDKNSSRIQAVQSMGADDFLPMFIYVLVQCEVVNVEIEADYMWGLLEPTMLSGEGGYYLTTLSSAICVLKQFEQENVFTETKGFLSVMVALGDADDHVVHKTLPVLPGMNAGDVSRILAHKMKIDNAHQYQLYLISGEEDTPIGDNECPLEIKEDKGTQMRPCFGYKIEGRAVTWFPLLLP</sequence>
<feature type="compositionally biased region" description="Polar residues" evidence="4">
    <location>
        <begin position="658"/>
        <end position="674"/>
    </location>
</feature>
<dbReference type="Proteomes" id="UP000694845">
    <property type="component" value="Unplaced"/>
</dbReference>
<feature type="compositionally biased region" description="Polar residues" evidence="4">
    <location>
        <begin position="490"/>
        <end position="499"/>
    </location>
</feature>
<dbReference type="Pfam" id="PF02204">
    <property type="entry name" value="VPS9"/>
    <property type="match status" value="1"/>
</dbReference>
<dbReference type="GO" id="GO:0030139">
    <property type="term" value="C:endocytic vesicle"/>
    <property type="evidence" value="ECO:0007669"/>
    <property type="project" value="TreeGrafter"/>
</dbReference>
<dbReference type="InterPro" id="IPR003123">
    <property type="entry name" value="VPS9"/>
</dbReference>
<dbReference type="RefSeq" id="XP_022091303.1">
    <property type="nucleotide sequence ID" value="XM_022235611.1"/>
</dbReference>
<dbReference type="InterPro" id="IPR000980">
    <property type="entry name" value="SH2"/>
</dbReference>
<dbReference type="Pfam" id="PF00017">
    <property type="entry name" value="SH2"/>
    <property type="match status" value="1"/>
</dbReference>
<evidence type="ECO:0000259" key="7">
    <source>
        <dbReference type="PROSITE" id="PS51205"/>
    </source>
</evidence>
<dbReference type="InterPro" id="IPR036860">
    <property type="entry name" value="SH2_dom_sf"/>
</dbReference>
<evidence type="ECO:0000256" key="1">
    <source>
        <dbReference type="ARBA" id="ARBA00006919"/>
    </source>
</evidence>
<protein>
    <submittedName>
        <fullName evidence="9">Ras and Rab interactor 2-like isoform X2</fullName>
    </submittedName>
</protein>
<dbReference type="OrthoDB" id="21085at2759"/>
<feature type="compositionally biased region" description="Acidic residues" evidence="4">
    <location>
        <begin position="731"/>
        <end position="749"/>
    </location>
</feature>
<evidence type="ECO:0000313" key="9">
    <source>
        <dbReference type="RefSeq" id="XP_022091303.1"/>
    </source>
</evidence>
<dbReference type="SUPFAM" id="SSF109993">
    <property type="entry name" value="VPS9 domain"/>
    <property type="match status" value="1"/>
</dbReference>
<dbReference type="InterPro" id="IPR000159">
    <property type="entry name" value="RA_dom"/>
</dbReference>
<dbReference type="PANTHER" id="PTHR23101:SF104">
    <property type="entry name" value="PROTEIN SPRINT"/>
    <property type="match status" value="1"/>
</dbReference>
<dbReference type="PROSITE" id="PS50200">
    <property type="entry name" value="RA"/>
    <property type="match status" value="1"/>
</dbReference>
<evidence type="ECO:0000313" key="8">
    <source>
        <dbReference type="Proteomes" id="UP000694845"/>
    </source>
</evidence>
<evidence type="ECO:0000259" key="6">
    <source>
        <dbReference type="PROSITE" id="PS50200"/>
    </source>
</evidence>
<dbReference type="PANTHER" id="PTHR23101">
    <property type="entry name" value="RAB GDP/GTP EXCHANGE FACTOR"/>
    <property type="match status" value="1"/>
</dbReference>
<dbReference type="GO" id="GO:0031267">
    <property type="term" value="F:small GTPase binding"/>
    <property type="evidence" value="ECO:0007669"/>
    <property type="project" value="TreeGrafter"/>
</dbReference>
<dbReference type="GeneID" id="110979628"/>
<feature type="compositionally biased region" description="Low complexity" evidence="4">
    <location>
        <begin position="759"/>
        <end position="769"/>
    </location>
</feature>
<comment type="similarity">
    <text evidence="1">Belongs to the RIN (Ras interaction/interference) family.</text>
</comment>
<evidence type="ECO:0000256" key="3">
    <source>
        <dbReference type="PROSITE-ProRule" id="PRU00191"/>
    </source>
</evidence>
<dbReference type="InterPro" id="IPR037191">
    <property type="entry name" value="VPS9_dom_sf"/>
</dbReference>
<evidence type="ECO:0000256" key="2">
    <source>
        <dbReference type="ARBA" id="ARBA00022468"/>
    </source>
</evidence>
<feature type="compositionally biased region" description="Polar residues" evidence="4">
    <location>
        <begin position="682"/>
        <end position="691"/>
    </location>
</feature>
<dbReference type="SUPFAM" id="SSF55550">
    <property type="entry name" value="SH2 domain"/>
    <property type="match status" value="1"/>
</dbReference>
<feature type="compositionally biased region" description="Pro residues" evidence="4">
    <location>
        <begin position="527"/>
        <end position="537"/>
    </location>
</feature>
<keyword evidence="3" id="KW-0727">SH2 domain</keyword>
<organism evidence="8 9">
    <name type="scientific">Acanthaster planci</name>
    <name type="common">Crown-of-thorns starfish</name>
    <dbReference type="NCBI Taxonomy" id="133434"/>
    <lineage>
        <taxon>Eukaryota</taxon>
        <taxon>Metazoa</taxon>
        <taxon>Echinodermata</taxon>
        <taxon>Eleutherozoa</taxon>
        <taxon>Asterozoa</taxon>
        <taxon>Asteroidea</taxon>
        <taxon>Valvatacea</taxon>
        <taxon>Valvatida</taxon>
        <taxon>Acanthasteridae</taxon>
        <taxon>Acanthaster</taxon>
    </lineage>
</organism>
<dbReference type="SMART" id="SM00167">
    <property type="entry name" value="VPS9"/>
    <property type="match status" value="1"/>
</dbReference>
<dbReference type="SMART" id="SM00252">
    <property type="entry name" value="SH2"/>
    <property type="match status" value="1"/>
</dbReference>
<feature type="region of interest" description="Disordered" evidence="4">
    <location>
        <begin position="472"/>
        <end position="507"/>
    </location>
</feature>
<reference evidence="9" key="1">
    <citation type="submission" date="2025-08" db="UniProtKB">
        <authorList>
            <consortium name="RefSeq"/>
        </authorList>
    </citation>
    <scope>IDENTIFICATION</scope>
</reference>
<evidence type="ECO:0000256" key="4">
    <source>
        <dbReference type="SAM" id="MobiDB-lite"/>
    </source>
</evidence>
<keyword evidence="8" id="KW-1185">Reference proteome</keyword>
<dbReference type="GO" id="GO:0016192">
    <property type="term" value="P:vesicle-mediated transport"/>
    <property type="evidence" value="ECO:0007669"/>
    <property type="project" value="InterPro"/>
</dbReference>
<dbReference type="PROSITE" id="PS50001">
    <property type="entry name" value="SH2"/>
    <property type="match status" value="1"/>
</dbReference>
<dbReference type="GO" id="GO:0005829">
    <property type="term" value="C:cytosol"/>
    <property type="evidence" value="ECO:0007669"/>
    <property type="project" value="TreeGrafter"/>
</dbReference>
<feature type="compositionally biased region" description="Pro residues" evidence="4">
    <location>
        <begin position="475"/>
        <end position="487"/>
    </location>
</feature>
<dbReference type="GO" id="GO:0005096">
    <property type="term" value="F:GTPase activator activity"/>
    <property type="evidence" value="ECO:0007669"/>
    <property type="project" value="UniProtKB-KW"/>
</dbReference>